<evidence type="ECO:0000256" key="1">
    <source>
        <dbReference type="ARBA" id="ARBA00010982"/>
    </source>
</evidence>
<reference evidence="5" key="1">
    <citation type="submission" date="2020-10" db="EMBL/GenBank/DDBJ databases">
        <authorList>
            <person name="Han B."/>
            <person name="Lu T."/>
            <person name="Zhao Q."/>
            <person name="Huang X."/>
            <person name="Zhao Y."/>
        </authorList>
    </citation>
    <scope>NUCLEOTIDE SEQUENCE</scope>
</reference>
<protein>
    <recommendedName>
        <fullName evidence="4">Thiolase N-terminal domain-containing protein</fullName>
    </recommendedName>
</protein>
<keyword evidence="2" id="KW-0808">Transferase</keyword>
<evidence type="ECO:0000313" key="5">
    <source>
        <dbReference type="EMBL" id="CAD6221317.1"/>
    </source>
</evidence>
<organism evidence="5 6">
    <name type="scientific">Miscanthus lutarioriparius</name>
    <dbReference type="NCBI Taxonomy" id="422564"/>
    <lineage>
        <taxon>Eukaryota</taxon>
        <taxon>Viridiplantae</taxon>
        <taxon>Streptophyta</taxon>
        <taxon>Embryophyta</taxon>
        <taxon>Tracheophyta</taxon>
        <taxon>Spermatophyta</taxon>
        <taxon>Magnoliopsida</taxon>
        <taxon>Liliopsida</taxon>
        <taxon>Poales</taxon>
        <taxon>Poaceae</taxon>
        <taxon>PACMAD clade</taxon>
        <taxon>Panicoideae</taxon>
        <taxon>Andropogonodae</taxon>
        <taxon>Andropogoneae</taxon>
        <taxon>Saccharinae</taxon>
        <taxon>Miscanthus</taxon>
    </lineage>
</organism>
<dbReference type="GO" id="GO:0005739">
    <property type="term" value="C:mitochondrion"/>
    <property type="evidence" value="ECO:0007669"/>
    <property type="project" value="TreeGrafter"/>
</dbReference>
<dbReference type="PANTHER" id="PTHR18919:SF161">
    <property type="entry name" value="ACETYL-COA ACETYLTRANSFERASE 2"/>
    <property type="match status" value="1"/>
</dbReference>
<name>A0A811NFP4_9POAL</name>
<dbReference type="GO" id="GO:0003985">
    <property type="term" value="F:acetyl-CoA C-acetyltransferase activity"/>
    <property type="evidence" value="ECO:0007669"/>
    <property type="project" value="TreeGrafter"/>
</dbReference>
<dbReference type="OrthoDB" id="5404651at2759"/>
<dbReference type="GO" id="GO:0006635">
    <property type="term" value="P:fatty acid beta-oxidation"/>
    <property type="evidence" value="ECO:0007669"/>
    <property type="project" value="TreeGrafter"/>
</dbReference>
<dbReference type="EMBL" id="CAJGYO010000003">
    <property type="protein sequence ID" value="CAD6221317.1"/>
    <property type="molecule type" value="Genomic_DNA"/>
</dbReference>
<keyword evidence="6" id="KW-1185">Reference proteome</keyword>
<dbReference type="Proteomes" id="UP000604825">
    <property type="component" value="Unassembled WGS sequence"/>
</dbReference>
<gene>
    <name evidence="5" type="ORF">NCGR_LOCUS14629</name>
</gene>
<dbReference type="InterPro" id="IPR020616">
    <property type="entry name" value="Thiolase_N"/>
</dbReference>
<dbReference type="InterPro" id="IPR016039">
    <property type="entry name" value="Thiolase-like"/>
</dbReference>
<evidence type="ECO:0000313" key="6">
    <source>
        <dbReference type="Proteomes" id="UP000604825"/>
    </source>
</evidence>
<evidence type="ECO:0000259" key="4">
    <source>
        <dbReference type="Pfam" id="PF00108"/>
    </source>
</evidence>
<proteinExistence type="inferred from homology"/>
<accession>A0A811NFP4</accession>
<comment type="caution">
    <text evidence="5">The sequence shown here is derived from an EMBL/GenBank/DDBJ whole genome shotgun (WGS) entry which is preliminary data.</text>
</comment>
<feature type="domain" description="Thiolase N-terminal" evidence="4">
    <location>
        <begin position="76"/>
        <end position="163"/>
    </location>
</feature>
<dbReference type="AlphaFoldDB" id="A0A811NFP4"/>
<keyword evidence="3" id="KW-0012">Acyltransferase</keyword>
<sequence>MLIVGLTFGCSCTHKNATLHIISAVSMRSNSFPCSYMVHASNGSHFSVSGKLLSMIFLRLMTSNRSMPKLYTSHFSDAFAIQSNERGIAARDSGAFAWEIVPIEVPVGREKPPVLIEKDESLDKFDPAKLKKLRPSFKENGGTVTAGIASSISDGAVALVLVSGQKAQELGVQDLARIRGYADAAQCVNRNLGNPANPSFDIDT</sequence>
<evidence type="ECO:0000256" key="2">
    <source>
        <dbReference type="ARBA" id="ARBA00022679"/>
    </source>
</evidence>
<dbReference type="SUPFAM" id="SSF53901">
    <property type="entry name" value="Thiolase-like"/>
    <property type="match status" value="1"/>
</dbReference>
<comment type="similarity">
    <text evidence="1">Belongs to the thiolase-like superfamily. Thiolase family.</text>
</comment>
<dbReference type="PANTHER" id="PTHR18919">
    <property type="entry name" value="ACETYL-COA C-ACYLTRANSFERASE"/>
    <property type="match status" value="1"/>
</dbReference>
<dbReference type="Gene3D" id="3.40.47.10">
    <property type="match status" value="1"/>
</dbReference>
<dbReference type="Pfam" id="PF00108">
    <property type="entry name" value="Thiolase_N"/>
    <property type="match status" value="1"/>
</dbReference>
<evidence type="ECO:0000256" key="3">
    <source>
        <dbReference type="ARBA" id="ARBA00023315"/>
    </source>
</evidence>